<gene>
    <name evidence="5" type="ORF">EK21DRAFT_67646</name>
</gene>
<proteinExistence type="inferred from homology"/>
<dbReference type="InterPro" id="IPR019414">
    <property type="entry name" value="Rtp1_C2"/>
</dbReference>
<feature type="domain" description="RNA polymerase II assembly factor Rtp1 C-terminal" evidence="3">
    <location>
        <begin position="688"/>
        <end position="810"/>
    </location>
</feature>
<feature type="domain" description="TANGO6 HEAT repeat" evidence="4">
    <location>
        <begin position="254"/>
        <end position="486"/>
    </location>
</feature>
<keyword evidence="6" id="KW-1185">Reference proteome</keyword>
<evidence type="ECO:0000259" key="3">
    <source>
        <dbReference type="Pfam" id="PF10363"/>
    </source>
</evidence>
<protein>
    <recommendedName>
        <fullName evidence="7">RNA polymerase II assembly factor Rtp1 C-terminal domain-containing protein</fullName>
    </recommendedName>
</protein>
<dbReference type="GO" id="GO:0009306">
    <property type="term" value="P:protein secretion"/>
    <property type="evidence" value="ECO:0007669"/>
    <property type="project" value="TreeGrafter"/>
</dbReference>
<dbReference type="AlphaFoldDB" id="A0A9P4LL23"/>
<dbReference type="InterPro" id="IPR057407">
    <property type="entry name" value="HEAT_TANGO6"/>
</dbReference>
<dbReference type="Pfam" id="PF10304">
    <property type="entry name" value="RTP1_C2"/>
    <property type="match status" value="1"/>
</dbReference>
<comment type="caution">
    <text evidence="5">The sequence shown here is derived from an EMBL/GenBank/DDBJ whole genome shotgun (WGS) entry which is preliminary data.</text>
</comment>
<sequence length="1077" mass="118425">MGAVEDAVDAAASFVGPFVDASRKEDGKPDDDVDVFQLVNETLAHLRSINTADLAADPDAPYDASLAGVVYGLLDFVTSYGILPYLSAGLAFSHRPRSVLRTSIESSSSGSKDVLTNVIDTLLPILEQKGSGIQPLLSQRTLPDVVSALAELSFSPTSQESSANFEPIYEKCIADTPTSRLLPLLTTFLQQPLPGWLRPVIAKELAIIPLRQHGVRHTIEFLSLSYLSKNSRVPEDASGSQSQIPIPLEAVTHASRLLVLPPTGIVQEVWLRELAPQLWALLDGREGKELSRAAGQIIAGGILSKKATGAPGTIGWELFAQPLLQAISPGDKIEQLNSQISFERALVQESELKRSLKRLSAIAMAYSHAGLLRRLIGPLLLPLWALFAFAHSRPALEKEWGSLLKTILSRYLSLACDPRQVDRIAADIFWDGGASWTFGPGSEGGVEIRRRSTEAVPEPKELTLLSRFEDVGWRAELLVRLLADAKISDGTASSIFLQTTKRWLSPPKDSKISLTDDDEIDPLAALTNARLVQAMATTFENHLARSPEHIIELMRQILSNFVTEHQNTVQKLANKHMSTRANLQHIVRSTETGYESSNSSSEEIVSFAISILKTLVSSPGFEQTTKTRLSLASNIPSLVYLTQDHSQQPISLLARNSAKTLLHSLQPSATPSQTSQSDPVAKQRAELKVVLSDLTSAEPPNRTWAINTLQKLIQDTAAFPAIDVPSLTHLLLSASLADPESYVHTAAVPVLVDLAVRAPSLVVRILVDSFIDIDERSFNLGRGRETEETERELQQALDFRLRIGEVLHNFNLDDTFWLHLSDVRSRQTCLKHITEACLSLASRRGQRRETHAKRAQLAQKEQRMQEEAEAAWGGLIPSLMDSDRDDSSDQAERDALVKIVQGWENTGHEEDVRIRACALTVLSTLFEHRLGLLRQAAVDAALQMALLILTMETSEIKGILRRSAVLLVMGLLRGLDSALEASEETTAGLGMSQGEQVERVLGWARNEDVDALVRDHAASVLEGIETLRLKRLYKIKDDGLRVGSDFTLEGNLRGLNVQPDLLEKWKGRKKLVLEEVD</sequence>
<dbReference type="Proteomes" id="UP000799777">
    <property type="component" value="Unassembled WGS sequence"/>
</dbReference>
<evidence type="ECO:0000313" key="6">
    <source>
        <dbReference type="Proteomes" id="UP000799777"/>
    </source>
</evidence>
<dbReference type="PANTHER" id="PTHR20959">
    <property type="entry name" value="TRANSPORT AND GOLGI ORGANIZATION PROTEIN 6 FAMILY MEMBER"/>
    <property type="match status" value="1"/>
</dbReference>
<evidence type="ECO:0000313" key="5">
    <source>
        <dbReference type="EMBL" id="KAF2029358.1"/>
    </source>
</evidence>
<name>A0A9P4LL23_9PLEO</name>
<evidence type="ECO:0008006" key="7">
    <source>
        <dbReference type="Google" id="ProtNLM"/>
    </source>
</evidence>
<dbReference type="InterPro" id="IPR019451">
    <property type="entry name" value="Rtp1_C1"/>
</dbReference>
<dbReference type="OrthoDB" id="39591at2759"/>
<dbReference type="PANTHER" id="PTHR20959:SF1">
    <property type="entry name" value="TRANSPORT AND GOLGI ORGANIZATION PROTEIN 6 HOMOLOG"/>
    <property type="match status" value="1"/>
</dbReference>
<dbReference type="InterPro" id="IPR016024">
    <property type="entry name" value="ARM-type_fold"/>
</dbReference>
<dbReference type="InterPro" id="IPR039600">
    <property type="entry name" value="TANGO6/Rtp1"/>
</dbReference>
<dbReference type="EMBL" id="ML978201">
    <property type="protein sequence ID" value="KAF2029358.1"/>
    <property type="molecule type" value="Genomic_DNA"/>
</dbReference>
<accession>A0A9P4LL23</accession>
<dbReference type="Pfam" id="PF10363">
    <property type="entry name" value="RTP1_C1"/>
    <property type="match status" value="1"/>
</dbReference>
<dbReference type="Pfam" id="PF23565">
    <property type="entry name" value="ARM_TANGO6"/>
    <property type="match status" value="1"/>
</dbReference>
<comment type="similarity">
    <text evidence="1">Belongs to the Tango6 family.</text>
</comment>
<evidence type="ECO:0000259" key="4">
    <source>
        <dbReference type="Pfam" id="PF23565"/>
    </source>
</evidence>
<evidence type="ECO:0000259" key="2">
    <source>
        <dbReference type="Pfam" id="PF10304"/>
    </source>
</evidence>
<organism evidence="5 6">
    <name type="scientific">Setomelanomma holmii</name>
    <dbReference type="NCBI Taxonomy" id="210430"/>
    <lineage>
        <taxon>Eukaryota</taxon>
        <taxon>Fungi</taxon>
        <taxon>Dikarya</taxon>
        <taxon>Ascomycota</taxon>
        <taxon>Pezizomycotina</taxon>
        <taxon>Dothideomycetes</taxon>
        <taxon>Pleosporomycetidae</taxon>
        <taxon>Pleosporales</taxon>
        <taxon>Pleosporineae</taxon>
        <taxon>Phaeosphaeriaceae</taxon>
        <taxon>Setomelanomma</taxon>
    </lineage>
</organism>
<feature type="domain" description="RNA polymerase II assembly factor Rtp1 C-terminal" evidence="2">
    <location>
        <begin position="995"/>
        <end position="1026"/>
    </location>
</feature>
<reference evidence="5" key="1">
    <citation type="journal article" date="2020" name="Stud. Mycol.">
        <title>101 Dothideomycetes genomes: a test case for predicting lifestyles and emergence of pathogens.</title>
        <authorList>
            <person name="Haridas S."/>
            <person name="Albert R."/>
            <person name="Binder M."/>
            <person name="Bloem J."/>
            <person name="Labutti K."/>
            <person name="Salamov A."/>
            <person name="Andreopoulos B."/>
            <person name="Baker S."/>
            <person name="Barry K."/>
            <person name="Bills G."/>
            <person name="Bluhm B."/>
            <person name="Cannon C."/>
            <person name="Castanera R."/>
            <person name="Culley D."/>
            <person name="Daum C."/>
            <person name="Ezra D."/>
            <person name="Gonzalez J."/>
            <person name="Henrissat B."/>
            <person name="Kuo A."/>
            <person name="Liang C."/>
            <person name="Lipzen A."/>
            <person name="Lutzoni F."/>
            <person name="Magnuson J."/>
            <person name="Mondo S."/>
            <person name="Nolan M."/>
            <person name="Ohm R."/>
            <person name="Pangilinan J."/>
            <person name="Park H.-J."/>
            <person name="Ramirez L."/>
            <person name="Alfaro M."/>
            <person name="Sun H."/>
            <person name="Tritt A."/>
            <person name="Yoshinaga Y."/>
            <person name="Zwiers L.-H."/>
            <person name="Turgeon B."/>
            <person name="Goodwin S."/>
            <person name="Spatafora J."/>
            <person name="Crous P."/>
            <person name="Grigoriev I."/>
        </authorList>
    </citation>
    <scope>NUCLEOTIDE SEQUENCE</scope>
    <source>
        <strain evidence="5">CBS 110217</strain>
    </source>
</reference>
<dbReference type="SUPFAM" id="SSF48371">
    <property type="entry name" value="ARM repeat"/>
    <property type="match status" value="1"/>
</dbReference>
<evidence type="ECO:0000256" key="1">
    <source>
        <dbReference type="ARBA" id="ARBA00005724"/>
    </source>
</evidence>